<sequence length="249" mass="27138">MKSALPLLLTAVLAISVRAEDLPATLMTKPGKLLVSEDFTKPLPPPEGSTAAFASGFKGWRCNVVPRGGHWEVVDGLFRGTENPEMHHPATASIGFDFKDVVISCEVRMHNVPLDGRKSRSFAIRTTDNKDYVCSILLNETGMRIQKDDNDHAGPDVAVPLGALKTPIPLDEWQKVTFEILGDEMVGTLNGKSLTGEHPLIGEQKRSVMFVSGVEGAVRHLRIWEATANPDWAKNKLTLPPALNTTAPK</sequence>
<dbReference type="InParanoid" id="B4DAF7"/>
<evidence type="ECO:0000256" key="1">
    <source>
        <dbReference type="SAM" id="SignalP"/>
    </source>
</evidence>
<reference evidence="2 3" key="1">
    <citation type="journal article" date="2011" name="J. Bacteriol.">
        <title>Genome sequence of Chthoniobacter flavus Ellin428, an aerobic heterotrophic soil bacterium.</title>
        <authorList>
            <person name="Kant R."/>
            <person name="van Passel M.W."/>
            <person name="Palva A."/>
            <person name="Lucas S."/>
            <person name="Lapidus A."/>
            <person name="Glavina Del Rio T."/>
            <person name="Dalin E."/>
            <person name="Tice H."/>
            <person name="Bruce D."/>
            <person name="Goodwin L."/>
            <person name="Pitluck S."/>
            <person name="Larimer F.W."/>
            <person name="Land M.L."/>
            <person name="Hauser L."/>
            <person name="Sangwan P."/>
            <person name="de Vos W.M."/>
            <person name="Janssen P.H."/>
            <person name="Smidt H."/>
        </authorList>
    </citation>
    <scope>NUCLEOTIDE SEQUENCE [LARGE SCALE GENOMIC DNA]</scope>
    <source>
        <strain evidence="2 3">Ellin428</strain>
    </source>
</reference>
<dbReference type="AlphaFoldDB" id="B4DAF7"/>
<dbReference type="RefSeq" id="WP_006983218.1">
    <property type="nucleotide sequence ID" value="NZ_ABVL01000030.1"/>
</dbReference>
<name>B4DAF7_9BACT</name>
<keyword evidence="3" id="KW-1185">Reference proteome</keyword>
<keyword evidence="1" id="KW-0732">Signal</keyword>
<dbReference type="EMBL" id="ABVL01000030">
    <property type="protein sequence ID" value="EDY16618.1"/>
    <property type="molecule type" value="Genomic_DNA"/>
</dbReference>
<evidence type="ECO:0008006" key="4">
    <source>
        <dbReference type="Google" id="ProtNLM"/>
    </source>
</evidence>
<feature type="signal peptide" evidence="1">
    <location>
        <begin position="1"/>
        <end position="19"/>
    </location>
</feature>
<feature type="chain" id="PRO_5002803070" description="3-keto-disaccharide hydrolase domain-containing protein" evidence="1">
    <location>
        <begin position="20"/>
        <end position="249"/>
    </location>
</feature>
<protein>
    <recommendedName>
        <fullName evidence="4">3-keto-disaccharide hydrolase domain-containing protein</fullName>
    </recommendedName>
</protein>
<proteinExistence type="predicted"/>
<organism evidence="2 3">
    <name type="scientific">Chthoniobacter flavus Ellin428</name>
    <dbReference type="NCBI Taxonomy" id="497964"/>
    <lineage>
        <taxon>Bacteria</taxon>
        <taxon>Pseudomonadati</taxon>
        <taxon>Verrucomicrobiota</taxon>
        <taxon>Spartobacteria</taxon>
        <taxon>Chthoniobacterales</taxon>
        <taxon>Chthoniobacteraceae</taxon>
        <taxon>Chthoniobacter</taxon>
    </lineage>
</organism>
<dbReference type="Gene3D" id="2.60.120.560">
    <property type="entry name" value="Exo-inulinase, domain 1"/>
    <property type="match status" value="1"/>
</dbReference>
<gene>
    <name evidence="2" type="ORF">CfE428DRAFT_5898</name>
</gene>
<evidence type="ECO:0000313" key="2">
    <source>
        <dbReference type="EMBL" id="EDY16618.1"/>
    </source>
</evidence>
<accession>B4DAF7</accession>
<evidence type="ECO:0000313" key="3">
    <source>
        <dbReference type="Proteomes" id="UP000005824"/>
    </source>
</evidence>
<dbReference type="Proteomes" id="UP000005824">
    <property type="component" value="Unassembled WGS sequence"/>
</dbReference>
<comment type="caution">
    <text evidence="2">The sequence shown here is derived from an EMBL/GenBank/DDBJ whole genome shotgun (WGS) entry which is preliminary data.</text>
</comment>